<dbReference type="AlphaFoldDB" id="A0A6M3K4P8"/>
<gene>
    <name evidence="1" type="ORF">MM415A01331_0013</name>
</gene>
<name>A0A6M3K4P8_9ZZZZ</name>
<sequence>MNIKKINRVIQKTIESNNYSTKIELYFSSKTAGTYYDPYEKNYTYSNLNPITIKGFVSDLSMESLVWNQMGLAETGSKVIICQEKYEDWFRNCTLIKIDGDSYQVYKDNVGSKFLITQLRCKLIKVIVTKVK</sequence>
<accession>A0A6M3K4P8</accession>
<dbReference type="EMBL" id="MT142275">
    <property type="protein sequence ID" value="QJA77303.1"/>
    <property type="molecule type" value="Genomic_DNA"/>
</dbReference>
<proteinExistence type="predicted"/>
<reference evidence="1" key="1">
    <citation type="submission" date="2020-03" db="EMBL/GenBank/DDBJ databases">
        <title>The deep terrestrial virosphere.</title>
        <authorList>
            <person name="Holmfeldt K."/>
            <person name="Nilsson E."/>
            <person name="Simone D."/>
            <person name="Lopez-Fernandez M."/>
            <person name="Wu X."/>
            <person name="de Brujin I."/>
            <person name="Lundin D."/>
            <person name="Andersson A."/>
            <person name="Bertilsson S."/>
            <person name="Dopson M."/>
        </authorList>
    </citation>
    <scope>NUCLEOTIDE SEQUENCE</scope>
    <source>
        <strain evidence="1">MM415A01331</strain>
    </source>
</reference>
<protein>
    <submittedName>
        <fullName evidence="1">Uncharacterized protein</fullName>
    </submittedName>
</protein>
<evidence type="ECO:0000313" key="1">
    <source>
        <dbReference type="EMBL" id="QJA77303.1"/>
    </source>
</evidence>
<organism evidence="1">
    <name type="scientific">viral metagenome</name>
    <dbReference type="NCBI Taxonomy" id="1070528"/>
    <lineage>
        <taxon>unclassified sequences</taxon>
        <taxon>metagenomes</taxon>
        <taxon>organismal metagenomes</taxon>
    </lineage>
</organism>